<evidence type="ECO:0000256" key="3">
    <source>
        <dbReference type="NCBIfam" id="TIGR02360"/>
    </source>
</evidence>
<evidence type="ECO:0000313" key="5">
    <source>
        <dbReference type="EMBL" id="TPE54363.1"/>
    </source>
</evidence>
<dbReference type="NCBIfam" id="NF006091">
    <property type="entry name" value="PRK08243.1"/>
    <property type="match status" value="1"/>
</dbReference>
<dbReference type="RefSeq" id="WP_140587634.1">
    <property type="nucleotide sequence ID" value="NZ_VFRR01000006.1"/>
</dbReference>
<gene>
    <name evidence="5" type="primary">pobA</name>
    <name evidence="5" type="ORF">FJM67_05310</name>
</gene>
<keyword evidence="6" id="KW-1185">Reference proteome</keyword>
<evidence type="ECO:0000259" key="4">
    <source>
        <dbReference type="Pfam" id="PF01494"/>
    </source>
</evidence>
<keyword evidence="5" id="KW-0503">Monooxygenase</keyword>
<name>A0A501X1L8_9GAMM</name>
<evidence type="ECO:0000313" key="6">
    <source>
        <dbReference type="Proteomes" id="UP000315901"/>
    </source>
</evidence>
<keyword evidence="1" id="KW-0285">Flavoprotein</keyword>
<keyword evidence="5" id="KW-0560">Oxidoreductase</keyword>
<dbReference type="InterPro" id="IPR050641">
    <property type="entry name" value="RIFMO-like"/>
</dbReference>
<reference evidence="5 6" key="1">
    <citation type="submission" date="2019-06" db="EMBL/GenBank/DDBJ databases">
        <title>A novel bacterium of genus Marinomonas, isolated from coastal sand.</title>
        <authorList>
            <person name="Huang H."/>
            <person name="Mo K."/>
            <person name="Hu Y."/>
        </authorList>
    </citation>
    <scope>NUCLEOTIDE SEQUENCE [LARGE SCALE GENOMIC DNA]</scope>
    <source>
        <strain evidence="5 6">HB171799</strain>
    </source>
</reference>
<dbReference type="Gene3D" id="3.30.9.10">
    <property type="entry name" value="D-Amino Acid Oxidase, subunit A, domain 2"/>
    <property type="match status" value="1"/>
</dbReference>
<dbReference type="AlphaFoldDB" id="A0A501X1L8"/>
<dbReference type="EC" id="1.14.13.2" evidence="3"/>
<dbReference type="EMBL" id="VFRR01000006">
    <property type="protein sequence ID" value="TPE54363.1"/>
    <property type="molecule type" value="Genomic_DNA"/>
</dbReference>
<dbReference type="PRINTS" id="PR00420">
    <property type="entry name" value="RNGMNOXGNASE"/>
</dbReference>
<accession>A0A501X1L8</accession>
<proteinExistence type="predicted"/>
<feature type="domain" description="FAD-binding" evidence="4">
    <location>
        <begin position="2"/>
        <end position="342"/>
    </location>
</feature>
<sequence length="401" mass="45248">MKTQVAIIGAGPSGLLLGQLLAKQGIENVIIERVSGEYVLGRIRAGVLEQGMVDLLREADVAERMDREGEVHTGVELAINDKRIRIALDELTGGDTVMVYGQTEVTRDLMQARQDSGLTTYYEASDVELHDVKTDSPYVTFQYQGEQVRLDCDFIAGCDGFHGVSRKTIPDTVKTEYERVYPFGWLGLLSDTKPAHEELIYCKTDRGFALASMRSQTRSRYYIQVPLTDKVEDWSDEAFWTELKLRLPKDVADKMETGPSIEKSIAPLRSFVCEPMQYGNLFLVGDAAHIVPPTGAKGLNLAASDVSTLYKVLTRVYQDNDRSCIDQYSAICLRRVWHGERFSWWMTNMMHDFGDVAVNGTDNETFSKFMTSELDYFTSTEEGRRVIAKQYVGLPYEDLKD</sequence>
<evidence type="ECO:0000256" key="1">
    <source>
        <dbReference type="ARBA" id="ARBA00022630"/>
    </source>
</evidence>
<dbReference type="SUPFAM" id="SSF51905">
    <property type="entry name" value="FAD/NAD(P)-binding domain"/>
    <property type="match status" value="1"/>
</dbReference>
<dbReference type="InterPro" id="IPR002938">
    <property type="entry name" value="FAD-bd"/>
</dbReference>
<dbReference type="InterPro" id="IPR036188">
    <property type="entry name" value="FAD/NAD-bd_sf"/>
</dbReference>
<dbReference type="GO" id="GO:0043639">
    <property type="term" value="P:benzoate catabolic process"/>
    <property type="evidence" value="ECO:0007669"/>
    <property type="project" value="InterPro"/>
</dbReference>
<dbReference type="InterPro" id="IPR012733">
    <property type="entry name" value="HB_mOase"/>
</dbReference>
<dbReference type="Pfam" id="PF01494">
    <property type="entry name" value="FAD_binding_3"/>
    <property type="match status" value="1"/>
</dbReference>
<keyword evidence="2" id="KW-0274">FAD</keyword>
<comment type="caution">
    <text evidence="5">The sequence shown here is derived from an EMBL/GenBank/DDBJ whole genome shotgun (WGS) entry which is preliminary data.</text>
</comment>
<protein>
    <recommendedName>
        <fullName evidence="3">4-hydroxybenzoate 3-monooxygenase</fullName>
        <ecNumber evidence="3">1.14.13.2</ecNumber>
    </recommendedName>
</protein>
<dbReference type="Proteomes" id="UP000315901">
    <property type="component" value="Unassembled WGS sequence"/>
</dbReference>
<dbReference type="Gene3D" id="3.50.50.60">
    <property type="entry name" value="FAD/NAD(P)-binding domain"/>
    <property type="match status" value="1"/>
</dbReference>
<dbReference type="OrthoDB" id="8672648at2"/>
<organism evidence="5 6">
    <name type="scientific">Maribrevibacterium harenarium</name>
    <dbReference type="NCBI Taxonomy" id="2589817"/>
    <lineage>
        <taxon>Bacteria</taxon>
        <taxon>Pseudomonadati</taxon>
        <taxon>Pseudomonadota</taxon>
        <taxon>Gammaproteobacteria</taxon>
        <taxon>Oceanospirillales</taxon>
        <taxon>Oceanospirillaceae</taxon>
        <taxon>Maribrevibacterium</taxon>
    </lineage>
</organism>
<dbReference type="PANTHER" id="PTHR43004:SF3">
    <property type="entry name" value="P-HYDROXYBENZOATE HYDROXYLASE"/>
    <property type="match status" value="1"/>
</dbReference>
<dbReference type="GO" id="GO:0071949">
    <property type="term" value="F:FAD binding"/>
    <property type="evidence" value="ECO:0007669"/>
    <property type="project" value="InterPro"/>
</dbReference>
<dbReference type="NCBIfam" id="TIGR02360">
    <property type="entry name" value="pbenz_hydroxyl"/>
    <property type="match status" value="1"/>
</dbReference>
<dbReference type="SUPFAM" id="SSF54373">
    <property type="entry name" value="FAD-linked reductases, C-terminal domain"/>
    <property type="match status" value="1"/>
</dbReference>
<dbReference type="GO" id="GO:0018659">
    <property type="term" value="F:4-hydroxybenzoate 3-monooxygenase activity"/>
    <property type="evidence" value="ECO:0007669"/>
    <property type="project" value="UniProtKB-UniRule"/>
</dbReference>
<evidence type="ECO:0000256" key="2">
    <source>
        <dbReference type="ARBA" id="ARBA00022827"/>
    </source>
</evidence>
<dbReference type="PANTHER" id="PTHR43004">
    <property type="entry name" value="TRK SYSTEM POTASSIUM UPTAKE PROTEIN"/>
    <property type="match status" value="1"/>
</dbReference>